<protein>
    <submittedName>
        <fullName evidence="2">Uncharacterized protein</fullName>
    </submittedName>
</protein>
<keyword evidence="3" id="KW-1185">Reference proteome</keyword>
<evidence type="ECO:0000313" key="3">
    <source>
        <dbReference type="Proteomes" id="UP000663866"/>
    </source>
</evidence>
<dbReference type="Proteomes" id="UP000681967">
    <property type="component" value="Unassembled WGS sequence"/>
</dbReference>
<dbReference type="EMBL" id="CAJOBH010003550">
    <property type="protein sequence ID" value="CAF3956706.1"/>
    <property type="molecule type" value="Genomic_DNA"/>
</dbReference>
<evidence type="ECO:0000313" key="1">
    <source>
        <dbReference type="EMBL" id="CAF3956706.1"/>
    </source>
</evidence>
<evidence type="ECO:0000313" key="2">
    <source>
        <dbReference type="EMBL" id="CAF4188837.1"/>
    </source>
</evidence>
<sequence length="112" mass="12497">MDIVVLPKEFRQFWKIDNIAELPVQMDIFPNSSRNWALSKFRRRNSYQRRAQGRAVLRIVLGFLLNMLSRDNTEVADFQSCSCGRGCGRGCGCCRSCGCGCGCGGCRGCQCS</sequence>
<dbReference type="AlphaFoldDB" id="A0A820B950"/>
<dbReference type="EMBL" id="CAJOBG010006501">
    <property type="protein sequence ID" value="CAF4188837.1"/>
    <property type="molecule type" value="Genomic_DNA"/>
</dbReference>
<organism evidence="2 3">
    <name type="scientific">Rotaria magnacalcarata</name>
    <dbReference type="NCBI Taxonomy" id="392030"/>
    <lineage>
        <taxon>Eukaryota</taxon>
        <taxon>Metazoa</taxon>
        <taxon>Spiralia</taxon>
        <taxon>Gnathifera</taxon>
        <taxon>Rotifera</taxon>
        <taxon>Eurotatoria</taxon>
        <taxon>Bdelloidea</taxon>
        <taxon>Philodinida</taxon>
        <taxon>Philodinidae</taxon>
        <taxon>Rotaria</taxon>
    </lineage>
</organism>
<name>A0A820B950_9BILA</name>
<gene>
    <name evidence="1" type="ORF">BYL167_LOCUS11321</name>
    <name evidence="2" type="ORF">OVN521_LOCUS25717</name>
</gene>
<accession>A0A820B950</accession>
<dbReference type="Proteomes" id="UP000663866">
    <property type="component" value="Unassembled WGS sequence"/>
</dbReference>
<proteinExistence type="predicted"/>
<reference evidence="2" key="1">
    <citation type="submission" date="2021-02" db="EMBL/GenBank/DDBJ databases">
        <authorList>
            <person name="Nowell W R."/>
        </authorList>
    </citation>
    <scope>NUCLEOTIDE SEQUENCE</scope>
</reference>
<comment type="caution">
    <text evidence="2">The sequence shown here is derived from an EMBL/GenBank/DDBJ whole genome shotgun (WGS) entry which is preliminary data.</text>
</comment>